<comment type="caution">
    <text evidence="6">The sequence shown here is derived from an EMBL/GenBank/DDBJ whole genome shotgun (WGS) entry which is preliminary data.</text>
</comment>
<dbReference type="PRINTS" id="PR00092">
    <property type="entry name" value="TYROSINASE"/>
</dbReference>
<comment type="similarity">
    <text evidence="2">Belongs to the tyrosinase family.</text>
</comment>
<keyword evidence="7" id="KW-1185">Reference proteome</keyword>
<feature type="domain" description="Tyrosinase copper-binding" evidence="5">
    <location>
        <begin position="4"/>
        <end position="158"/>
    </location>
</feature>
<keyword evidence="4" id="KW-0470">Melanin biosynthesis</keyword>
<dbReference type="EMBL" id="CATNWA010020145">
    <property type="protein sequence ID" value="CAI9616924.1"/>
    <property type="molecule type" value="Genomic_DNA"/>
</dbReference>
<evidence type="ECO:0000256" key="4">
    <source>
        <dbReference type="ARBA" id="ARBA00023101"/>
    </source>
</evidence>
<dbReference type="SUPFAM" id="SSF48056">
    <property type="entry name" value="Di-copper centre-containing domain"/>
    <property type="match status" value="1"/>
</dbReference>
<dbReference type="Proteomes" id="UP001162483">
    <property type="component" value="Unassembled WGS sequence"/>
</dbReference>
<proteinExistence type="inferred from homology"/>
<evidence type="ECO:0000256" key="2">
    <source>
        <dbReference type="ARBA" id="ARBA00009928"/>
    </source>
</evidence>
<keyword evidence="3" id="KW-0479">Metal-binding</keyword>
<comment type="subcellular location">
    <subcellularLocation>
        <location evidence="1">Melanosome membrane</location>
        <topology evidence="1">Single-pass type I membrane protein</topology>
    </subcellularLocation>
</comment>
<evidence type="ECO:0000259" key="5">
    <source>
        <dbReference type="Pfam" id="PF00264"/>
    </source>
</evidence>
<dbReference type="Pfam" id="PF00264">
    <property type="entry name" value="Tyrosinase"/>
    <property type="match status" value="1"/>
</dbReference>
<organism evidence="6 7">
    <name type="scientific">Staurois parvus</name>
    <dbReference type="NCBI Taxonomy" id="386267"/>
    <lineage>
        <taxon>Eukaryota</taxon>
        <taxon>Metazoa</taxon>
        <taxon>Chordata</taxon>
        <taxon>Craniata</taxon>
        <taxon>Vertebrata</taxon>
        <taxon>Euteleostomi</taxon>
        <taxon>Amphibia</taxon>
        <taxon>Batrachia</taxon>
        <taxon>Anura</taxon>
        <taxon>Neobatrachia</taxon>
        <taxon>Ranoidea</taxon>
        <taxon>Ranidae</taxon>
        <taxon>Staurois</taxon>
    </lineage>
</organism>
<sequence>MQKCTNNKNFGMPYWEWEKDSECSICTNKYLGSNGFDGKIDSLSVFSEWRQICTITYPQTICVMEDCVCQRPRIVRLAGLSDIVKPDVNDVNYCMTMTNLDTAPYDTSSVNSYRNCLEDIHNSMHVYLGGSMILVPIAANDPLFCCHHANVDRLSTFYYAKYNITPSSYPTGNTRYGHRSFDYPNAFLTTWTNSMLTSPASTTGTIYV</sequence>
<name>A0ABN9H720_9NEOB</name>
<protein>
    <recommendedName>
        <fullName evidence="5">Tyrosinase copper-binding domain-containing protein</fullName>
    </recommendedName>
</protein>
<accession>A0ABN9H720</accession>
<dbReference type="InterPro" id="IPR002227">
    <property type="entry name" value="Tyrosinase_Cu-bd"/>
</dbReference>
<evidence type="ECO:0000256" key="1">
    <source>
        <dbReference type="ARBA" id="ARBA00004573"/>
    </source>
</evidence>
<reference evidence="6" key="1">
    <citation type="submission" date="2023-05" db="EMBL/GenBank/DDBJ databases">
        <authorList>
            <person name="Stuckert A."/>
        </authorList>
    </citation>
    <scope>NUCLEOTIDE SEQUENCE</scope>
</reference>
<evidence type="ECO:0000313" key="7">
    <source>
        <dbReference type="Proteomes" id="UP001162483"/>
    </source>
</evidence>
<dbReference type="PANTHER" id="PTHR11474">
    <property type="entry name" value="TYROSINASE FAMILY MEMBER"/>
    <property type="match status" value="1"/>
</dbReference>
<evidence type="ECO:0000313" key="6">
    <source>
        <dbReference type="EMBL" id="CAI9616924.1"/>
    </source>
</evidence>
<dbReference type="Gene3D" id="1.10.1280.10">
    <property type="entry name" value="Di-copper center containing domain from catechol oxidase"/>
    <property type="match status" value="1"/>
</dbReference>
<gene>
    <name evidence="6" type="ORF">SPARVUS_LOCUS15478342</name>
</gene>
<dbReference type="InterPro" id="IPR050316">
    <property type="entry name" value="Tyrosinase/Hemocyanin"/>
</dbReference>
<evidence type="ECO:0000256" key="3">
    <source>
        <dbReference type="ARBA" id="ARBA00022723"/>
    </source>
</evidence>
<dbReference type="InterPro" id="IPR008922">
    <property type="entry name" value="Di-copper_centre_dom_sf"/>
</dbReference>